<name>E8UYW9_TERSS</name>
<evidence type="ECO:0000313" key="3">
    <source>
        <dbReference type="EMBL" id="ADV84335.1"/>
    </source>
</evidence>
<dbReference type="HOGENOM" id="CLU_1204309_0_0_0"/>
<keyword evidence="4" id="KW-1185">Reference proteome</keyword>
<sequence length="230" mass="25535">MNDICTPIRERFSFYLDGDVNGLEMQQISAHLDTCPNCRKEFAEWKSMQRALMAVRSAPLPENLAVRLRVALSHERSDAQRTLLQCFVDRWELYRDNTLRPFGVQAAVATVAVVLLVFTFSLLGAVAAPSSVEANDTPLTGFSAPRYMYSVQGSAADIEVAPDRPLLVEAQVNAQGRVYDYKVISGPHDTDTESRLRNQMVHAVFEPAHVFGLPVRGRVLLTYAGISVHA</sequence>
<dbReference type="OrthoDB" id="116459at2"/>
<keyword evidence="1" id="KW-0472">Membrane</keyword>
<accession>E8UYW9</accession>
<evidence type="ECO:0000313" key="4">
    <source>
        <dbReference type="Proteomes" id="UP000006844"/>
    </source>
</evidence>
<dbReference type="EMBL" id="CP002467">
    <property type="protein sequence ID" value="ADV84335.1"/>
    <property type="molecule type" value="Genomic_DNA"/>
</dbReference>
<dbReference type="STRING" id="401053.AciPR4_3582"/>
<feature type="domain" description="Putative zinc-finger" evidence="2">
    <location>
        <begin position="5"/>
        <end position="39"/>
    </location>
</feature>
<keyword evidence="1" id="KW-0812">Transmembrane</keyword>
<dbReference type="InterPro" id="IPR027383">
    <property type="entry name" value="Znf_put"/>
</dbReference>
<dbReference type="KEGG" id="tsa:AciPR4_3582"/>
<dbReference type="eggNOG" id="COG5662">
    <property type="taxonomic scope" value="Bacteria"/>
</dbReference>
<organism evidence="3 4">
    <name type="scientific">Terriglobus saanensis (strain ATCC BAA-1853 / DSM 23119 / SP1PR4)</name>
    <dbReference type="NCBI Taxonomy" id="401053"/>
    <lineage>
        <taxon>Bacteria</taxon>
        <taxon>Pseudomonadati</taxon>
        <taxon>Acidobacteriota</taxon>
        <taxon>Terriglobia</taxon>
        <taxon>Terriglobales</taxon>
        <taxon>Acidobacteriaceae</taxon>
        <taxon>Terriglobus</taxon>
    </lineage>
</organism>
<gene>
    <name evidence="3" type="ordered locus">AciPR4_3582</name>
</gene>
<evidence type="ECO:0000259" key="2">
    <source>
        <dbReference type="Pfam" id="PF13490"/>
    </source>
</evidence>
<dbReference type="AlphaFoldDB" id="E8UYW9"/>
<proteinExistence type="predicted"/>
<dbReference type="Gene3D" id="1.10.10.1320">
    <property type="entry name" value="Anti-sigma factor, zinc-finger domain"/>
    <property type="match status" value="1"/>
</dbReference>
<evidence type="ECO:0000256" key="1">
    <source>
        <dbReference type="SAM" id="Phobius"/>
    </source>
</evidence>
<dbReference type="Pfam" id="PF13490">
    <property type="entry name" value="zf-HC2"/>
    <property type="match status" value="1"/>
</dbReference>
<keyword evidence="1" id="KW-1133">Transmembrane helix</keyword>
<reference evidence="3 4" key="1">
    <citation type="journal article" date="2012" name="Stand. Genomic Sci.">
        <title>Complete genome sequence of Terriglobus saanensis type strain SP1PR4(T), an Acidobacteria from tundra soil.</title>
        <authorList>
            <person name="Rawat S.R."/>
            <person name="Mannisto M.K."/>
            <person name="Starovoytov V."/>
            <person name="Goodwin L."/>
            <person name="Nolan M."/>
            <person name="Hauser L."/>
            <person name="Land M."/>
            <person name="Davenport K.W."/>
            <person name="Woyke T."/>
            <person name="Haggblom M.M."/>
        </authorList>
    </citation>
    <scope>NUCLEOTIDE SEQUENCE</scope>
    <source>
        <strain evidence="4">ATCC BAA-1853 / DSM 23119 / SP1PR4</strain>
    </source>
</reference>
<feature type="transmembrane region" description="Helical" evidence="1">
    <location>
        <begin position="102"/>
        <end position="128"/>
    </location>
</feature>
<dbReference type="RefSeq" id="WP_013570065.1">
    <property type="nucleotide sequence ID" value="NC_014963.1"/>
</dbReference>
<dbReference type="Proteomes" id="UP000006844">
    <property type="component" value="Chromosome"/>
</dbReference>
<dbReference type="InterPro" id="IPR041916">
    <property type="entry name" value="Anti_sigma_zinc_sf"/>
</dbReference>
<protein>
    <submittedName>
        <fullName evidence="3">Putative anti-sigma factor</fullName>
    </submittedName>
</protein>